<organism evidence="3 4">
    <name type="scientific">Cannabis sativa</name>
    <name type="common">Hemp</name>
    <name type="synonym">Marijuana</name>
    <dbReference type="NCBI Taxonomy" id="3483"/>
    <lineage>
        <taxon>Eukaryota</taxon>
        <taxon>Viridiplantae</taxon>
        <taxon>Streptophyta</taxon>
        <taxon>Embryophyta</taxon>
        <taxon>Tracheophyta</taxon>
        <taxon>Spermatophyta</taxon>
        <taxon>Magnoliopsida</taxon>
        <taxon>eudicotyledons</taxon>
        <taxon>Gunneridae</taxon>
        <taxon>Pentapetalae</taxon>
        <taxon>rosids</taxon>
        <taxon>fabids</taxon>
        <taxon>Rosales</taxon>
        <taxon>Cannabaceae</taxon>
        <taxon>Cannabis</taxon>
    </lineage>
</organism>
<dbReference type="AlphaFoldDB" id="A0A803P4T5"/>
<dbReference type="EMBL" id="UZAU01000292">
    <property type="status" value="NOT_ANNOTATED_CDS"/>
    <property type="molecule type" value="Genomic_DNA"/>
</dbReference>
<dbReference type="Gene3D" id="1.10.1670.10">
    <property type="entry name" value="Helix-hairpin-Helix base-excision DNA repair enzymes (C-terminal)"/>
    <property type="match status" value="1"/>
</dbReference>
<name>A0A803P4T5_CANSA</name>
<feature type="compositionally biased region" description="Polar residues" evidence="1">
    <location>
        <begin position="53"/>
        <end position="63"/>
    </location>
</feature>
<sequence>MRIEIPCLNIKARREISPIDVSEIQKKKILQKKSKEMKESRKRKQFKPLGESHSLSNKKSSANHTKDPYPTYHQPTPDECRAVRDSLLALHGFPQEFAKYRRQRPSEDLPADENGSSLSIDPSENDNLDGDLEEKETVLDGLVSTVLSQNTTELNSQRAFASLKSAFPTWENVLGADSKMIENAIRCGGLAPTKASCIKNLLRCLLERKGKLCLEYLRDFSVDEVKAELSLFKGIGPKTVSCVLMFHLQHDDFPVDTHVFEIAKALGWLPAGADRNKAYLHLNQRIPNKLKFDLNCLLYTHGKVCRRCIKKEGTKIRKELNNDSCPLLHYCRRN</sequence>
<evidence type="ECO:0000256" key="1">
    <source>
        <dbReference type="SAM" id="MobiDB-lite"/>
    </source>
</evidence>
<feature type="region of interest" description="Disordered" evidence="1">
    <location>
        <begin position="101"/>
        <end position="130"/>
    </location>
</feature>
<dbReference type="PANTHER" id="PTHR47203:SF1">
    <property type="entry name" value="HYPOTHETICAL BASE EXCISION DNA REPAIR PROTEIN (EUROFUNG)"/>
    <property type="match status" value="1"/>
</dbReference>
<dbReference type="GO" id="GO:0140097">
    <property type="term" value="F:catalytic activity, acting on DNA"/>
    <property type="evidence" value="ECO:0007669"/>
    <property type="project" value="UniProtKB-ARBA"/>
</dbReference>
<dbReference type="EnsemblPlants" id="evm.model.03.1316.1.5bd9b138">
    <property type="protein sequence ID" value="cds.evm.model.03.1316.1.5bd9b138"/>
    <property type="gene ID" value="evm.TU.03.1316"/>
</dbReference>
<dbReference type="Pfam" id="PF00730">
    <property type="entry name" value="HhH-GPD"/>
    <property type="match status" value="1"/>
</dbReference>
<proteinExistence type="predicted"/>
<dbReference type="Gramene" id="evm.model.03.1316.1.5bd9b138">
    <property type="protein sequence ID" value="cds.evm.model.03.1316.1.5bd9b138"/>
    <property type="gene ID" value="evm.TU.03.1316"/>
</dbReference>
<dbReference type="PANTHER" id="PTHR47203">
    <property type="match status" value="1"/>
</dbReference>
<dbReference type="OMA" id="LHVLMVG"/>
<dbReference type="InterPro" id="IPR023170">
    <property type="entry name" value="HhH_base_excis_C"/>
</dbReference>
<reference evidence="3" key="2">
    <citation type="submission" date="2021-03" db="UniProtKB">
        <authorList>
            <consortium name="EnsemblPlants"/>
        </authorList>
    </citation>
    <scope>IDENTIFICATION</scope>
</reference>
<dbReference type="InterPro" id="IPR003265">
    <property type="entry name" value="HhH-GPD_domain"/>
</dbReference>
<dbReference type="InterPro" id="IPR011257">
    <property type="entry name" value="DNA_glycosylase"/>
</dbReference>
<dbReference type="SUPFAM" id="SSF48150">
    <property type="entry name" value="DNA-glycosylase"/>
    <property type="match status" value="1"/>
</dbReference>
<dbReference type="Proteomes" id="UP000596661">
    <property type="component" value="Chromosome 3"/>
</dbReference>
<dbReference type="CDD" id="cd00056">
    <property type="entry name" value="ENDO3c"/>
    <property type="match status" value="1"/>
</dbReference>
<dbReference type="GO" id="GO:0006284">
    <property type="term" value="P:base-excision repair"/>
    <property type="evidence" value="ECO:0007669"/>
    <property type="project" value="InterPro"/>
</dbReference>
<dbReference type="GO" id="GO:0016787">
    <property type="term" value="F:hydrolase activity"/>
    <property type="evidence" value="ECO:0007669"/>
    <property type="project" value="UniProtKB-ARBA"/>
</dbReference>
<reference evidence="3" key="1">
    <citation type="submission" date="2018-11" db="EMBL/GenBank/DDBJ databases">
        <authorList>
            <person name="Grassa J C."/>
        </authorList>
    </citation>
    <scope>NUCLEOTIDE SEQUENCE [LARGE SCALE GENOMIC DNA]</scope>
</reference>
<protein>
    <recommendedName>
        <fullName evidence="2">HhH-GPD domain-containing protein</fullName>
    </recommendedName>
</protein>
<evidence type="ECO:0000313" key="4">
    <source>
        <dbReference type="Proteomes" id="UP000596661"/>
    </source>
</evidence>
<accession>A0A803P4T5</accession>
<feature type="domain" description="HhH-GPD" evidence="2">
    <location>
        <begin position="147"/>
        <end position="304"/>
    </location>
</feature>
<dbReference type="SMART" id="SM00478">
    <property type="entry name" value="ENDO3c"/>
    <property type="match status" value="1"/>
</dbReference>
<feature type="region of interest" description="Disordered" evidence="1">
    <location>
        <begin position="29"/>
        <end position="78"/>
    </location>
</feature>
<evidence type="ECO:0000313" key="3">
    <source>
        <dbReference type="EnsemblPlants" id="cds.evm.model.03.1316.1.5bd9b138"/>
    </source>
</evidence>
<keyword evidence="4" id="KW-1185">Reference proteome</keyword>
<evidence type="ECO:0000259" key="2">
    <source>
        <dbReference type="SMART" id="SM00478"/>
    </source>
</evidence>
<dbReference type="OrthoDB" id="5607at2759"/>
<gene>
    <name evidence="3" type="primary">LOC115710284</name>
</gene>
<dbReference type="Gene3D" id="1.10.340.30">
    <property type="entry name" value="Hypothetical protein, domain 2"/>
    <property type="match status" value="1"/>
</dbReference>